<accession>A0A3S3TRL4</accession>
<keyword evidence="6" id="KW-0378">Hydrolase</keyword>
<keyword evidence="4" id="KW-0540">Nuclease</keyword>
<organism evidence="7 8">
    <name type="scientific">Methanosuratincola subterraneus</name>
    <dbReference type="NCBI Taxonomy" id="2593994"/>
    <lineage>
        <taxon>Archaea</taxon>
        <taxon>Thermoproteota</taxon>
        <taxon>Methanosuratincolia</taxon>
        <taxon>Candidatus Methanomethylicales</taxon>
        <taxon>Candidatus Methanomethylicaceae</taxon>
        <taxon>Candidatus Methanosuratincola (ex Vanwonterghem et al. 2016)</taxon>
    </lineage>
</organism>
<dbReference type="GO" id="GO:0016891">
    <property type="term" value="F:RNA endonuclease activity producing 5'-phosphomonoesters, hydrolytic mechanism"/>
    <property type="evidence" value="ECO:0007669"/>
    <property type="project" value="TreeGrafter"/>
</dbReference>
<evidence type="ECO:0000256" key="3">
    <source>
        <dbReference type="ARBA" id="ARBA00022490"/>
    </source>
</evidence>
<sequence length="229" mass="24991">MKDKPVFGRGQRGIPIQHHFDMRKARKAQCILAKMVSLAPPDEIHSICGMDVSYRGEDGFAAAVVLSYPEMEEIEAKTYHGKAPVPYMPGFLGFREMRFLAPLFWRLATRASAYIVNGHGAFHPEGLGAASHFGVAFDVPAIGVCLSPLSFEGGSVDGDRLIAYGKEVGGIIRGPGGGRLLISAGHRMSPDRALEIVKACMRGHRLPEPLFLADRYSKRTMEGRPTIGR</sequence>
<keyword evidence="3" id="KW-0963">Cytoplasm</keyword>
<evidence type="ECO:0000313" key="8">
    <source>
        <dbReference type="Proteomes" id="UP000288215"/>
    </source>
</evidence>
<dbReference type="PANTHER" id="PTHR28511:SF1">
    <property type="entry name" value="ENDONUCLEASE V"/>
    <property type="match status" value="1"/>
</dbReference>
<name>A0A3S3TRL4_METS7</name>
<comment type="caution">
    <text evidence="7">The sequence shown here is derived from an EMBL/GenBank/DDBJ whole genome shotgun (WGS) entry which is preliminary data.</text>
</comment>
<reference evidence="7 8" key="1">
    <citation type="submission" date="2018-12" db="EMBL/GenBank/DDBJ databases">
        <title>The complete genome of the methanogenic archaea of the candidate phylum Verstraetearchaeota, obtained from the metagenome of underground thermal water.</title>
        <authorList>
            <person name="Kadnikov V.V."/>
            <person name="Mardanov A.V."/>
            <person name="Beletsky A.V."/>
            <person name="Karnachuk O.V."/>
            <person name="Ravin N.V."/>
        </authorList>
    </citation>
    <scope>NUCLEOTIDE SEQUENCE [LARGE SCALE GENOMIC DNA]</scope>
    <source>
        <strain evidence="7">Ch88</strain>
    </source>
</reference>
<proteinExistence type="predicted"/>
<dbReference type="InterPro" id="IPR007581">
    <property type="entry name" value="Endonuclease-V"/>
</dbReference>
<evidence type="ECO:0000256" key="5">
    <source>
        <dbReference type="ARBA" id="ARBA00022759"/>
    </source>
</evidence>
<dbReference type="AlphaFoldDB" id="A0A3S3TRL4"/>
<dbReference type="Pfam" id="PF04493">
    <property type="entry name" value="Endonuclease_5"/>
    <property type="match status" value="1"/>
</dbReference>
<evidence type="ECO:0000256" key="1">
    <source>
        <dbReference type="ARBA" id="ARBA00001835"/>
    </source>
</evidence>
<dbReference type="Gene3D" id="3.30.2170.10">
    <property type="entry name" value="archaeoglobus fulgidus dsm 4304 superfamily"/>
    <property type="match status" value="1"/>
</dbReference>
<dbReference type="GO" id="GO:0043737">
    <property type="term" value="F:deoxyribonuclease V activity"/>
    <property type="evidence" value="ECO:0007669"/>
    <property type="project" value="UniProtKB-EC"/>
</dbReference>
<evidence type="ECO:0000256" key="2">
    <source>
        <dbReference type="ARBA" id="ARBA00004496"/>
    </source>
</evidence>
<gene>
    <name evidence="7" type="ORF">Metus_1120</name>
</gene>
<comment type="subcellular location">
    <subcellularLocation>
        <location evidence="2">Cytoplasm</location>
    </subcellularLocation>
</comment>
<dbReference type="GO" id="GO:0005737">
    <property type="term" value="C:cytoplasm"/>
    <property type="evidence" value="ECO:0007669"/>
    <property type="project" value="UniProtKB-SubCell"/>
</dbReference>
<protein>
    <submittedName>
        <fullName evidence="7">Endonuclease V</fullName>
    </submittedName>
</protein>
<dbReference type="GO" id="GO:0006281">
    <property type="term" value="P:DNA repair"/>
    <property type="evidence" value="ECO:0007669"/>
    <property type="project" value="InterPro"/>
</dbReference>
<dbReference type="PANTHER" id="PTHR28511">
    <property type="entry name" value="ENDONUCLEASE V"/>
    <property type="match status" value="1"/>
</dbReference>
<dbReference type="CDD" id="cd06559">
    <property type="entry name" value="Endonuclease_V"/>
    <property type="match status" value="1"/>
</dbReference>
<dbReference type="EMBL" id="RXGA01000003">
    <property type="protein sequence ID" value="RWX73146.1"/>
    <property type="molecule type" value="Genomic_DNA"/>
</dbReference>
<evidence type="ECO:0000313" key="7">
    <source>
        <dbReference type="EMBL" id="RWX73146.1"/>
    </source>
</evidence>
<keyword evidence="5 7" id="KW-0255">Endonuclease</keyword>
<evidence type="ECO:0000256" key="4">
    <source>
        <dbReference type="ARBA" id="ARBA00022722"/>
    </source>
</evidence>
<evidence type="ECO:0000256" key="6">
    <source>
        <dbReference type="ARBA" id="ARBA00022801"/>
    </source>
</evidence>
<dbReference type="Proteomes" id="UP000288215">
    <property type="component" value="Unassembled WGS sequence"/>
</dbReference>
<comment type="catalytic activity">
    <reaction evidence="1">
        <text>Endonucleolytic cleavage at apurinic or apyrimidinic sites to products with a 5'-phosphate.</text>
        <dbReference type="EC" id="3.1.21.7"/>
    </reaction>
</comment>
<dbReference type="GO" id="GO:0003727">
    <property type="term" value="F:single-stranded RNA binding"/>
    <property type="evidence" value="ECO:0007669"/>
    <property type="project" value="TreeGrafter"/>
</dbReference>